<sequence>MGSIAFESRGEPMTRLHWAAVGLAGITAGVHLYLYSVQGFLPFLLAGLGFLGAVVLLVAGVNRRLLYAVGVPFTASQIAVWFVQGMPEFALGVADKTVQVALIGILVYLFVAERTAAKDVVEPEPAPTVVAR</sequence>
<dbReference type="InterPro" id="IPR055898">
    <property type="entry name" value="DUF7475"/>
</dbReference>
<dbReference type="EMBL" id="LOPU01000040">
    <property type="protein sequence ID" value="KTG07778.1"/>
    <property type="molecule type" value="Genomic_DNA"/>
</dbReference>
<reference evidence="2 3" key="1">
    <citation type="submission" date="2015-12" db="EMBL/GenBank/DDBJ databases">
        <title>Haloprofundus marisrubri gen. nov., sp. nov., an extremely halophilic archaeon isolated from the Discovery deep brine-seawater interface in the Red Sea.</title>
        <authorList>
            <person name="Zhang G."/>
            <person name="Stingl U."/>
            <person name="Rashid M."/>
        </authorList>
    </citation>
    <scope>NUCLEOTIDE SEQUENCE [LARGE SCALE GENOMIC DNA]</scope>
    <source>
        <strain evidence="2 3">SB9</strain>
    </source>
</reference>
<evidence type="ECO:0000256" key="1">
    <source>
        <dbReference type="SAM" id="Phobius"/>
    </source>
</evidence>
<dbReference type="Pfam" id="PF24287">
    <property type="entry name" value="DUF7475"/>
    <property type="match status" value="1"/>
</dbReference>
<name>A0A0W1R376_9EURY</name>
<comment type="caution">
    <text evidence="2">The sequence shown here is derived from an EMBL/GenBank/DDBJ whole genome shotgun (WGS) entry which is preliminary data.</text>
</comment>
<keyword evidence="3" id="KW-1185">Reference proteome</keyword>
<keyword evidence="1" id="KW-0812">Transmembrane</keyword>
<gene>
    <name evidence="2" type="ORF">AUR64_02770</name>
</gene>
<accession>A0A0W1R376</accession>
<feature type="transmembrane region" description="Helical" evidence="1">
    <location>
        <begin position="65"/>
        <end position="83"/>
    </location>
</feature>
<proteinExistence type="predicted"/>
<feature type="transmembrane region" description="Helical" evidence="1">
    <location>
        <begin position="40"/>
        <end position="58"/>
    </location>
</feature>
<dbReference type="OrthoDB" id="330759at2157"/>
<feature type="transmembrane region" description="Helical" evidence="1">
    <location>
        <begin position="89"/>
        <end position="111"/>
    </location>
</feature>
<protein>
    <submittedName>
        <fullName evidence="2">Uncharacterized protein</fullName>
    </submittedName>
</protein>
<dbReference type="Proteomes" id="UP000054387">
    <property type="component" value="Unassembled WGS sequence"/>
</dbReference>
<feature type="transmembrane region" description="Helical" evidence="1">
    <location>
        <begin position="16"/>
        <end position="34"/>
    </location>
</feature>
<keyword evidence="1" id="KW-1133">Transmembrane helix</keyword>
<evidence type="ECO:0000313" key="3">
    <source>
        <dbReference type="Proteomes" id="UP000054387"/>
    </source>
</evidence>
<dbReference type="AlphaFoldDB" id="A0A0W1R376"/>
<evidence type="ECO:0000313" key="2">
    <source>
        <dbReference type="EMBL" id="KTG07778.1"/>
    </source>
</evidence>
<organism evidence="2 3">
    <name type="scientific">Haloprofundus marisrubri</name>
    <dbReference type="NCBI Taxonomy" id="1514971"/>
    <lineage>
        <taxon>Archaea</taxon>
        <taxon>Methanobacteriati</taxon>
        <taxon>Methanobacteriota</taxon>
        <taxon>Stenosarchaea group</taxon>
        <taxon>Halobacteria</taxon>
        <taxon>Halobacteriales</taxon>
        <taxon>Haloferacaceae</taxon>
        <taxon>Haloprofundus</taxon>
    </lineage>
</organism>
<keyword evidence="1" id="KW-0472">Membrane</keyword>